<dbReference type="AlphaFoldDB" id="A0A7T5EHM8"/>
<dbReference type="Pfam" id="PF07098">
    <property type="entry name" value="DUF1360"/>
    <property type="match status" value="1"/>
</dbReference>
<protein>
    <submittedName>
        <fullName evidence="2">DUF1360 domain-containing protein</fullName>
    </submittedName>
</protein>
<sequence length="145" mass="16519">MDMSMTTLIVLSLACFRLTHLLISDVITAPIRWIFVEEVEEPDAQGRMNKYVYPKMPAWKAIFGILFSCPWCMGVWVGAALTAGWYYYPSITFAISLIFAISAVAGLLETVTRYWAVHTYSPTQTQLNKFDEIKQQFMDSKNKSA</sequence>
<dbReference type="EMBL" id="CP073708">
    <property type="protein sequence ID" value="QUO39877.1"/>
    <property type="molecule type" value="Genomic_DNA"/>
</dbReference>
<keyword evidence="5" id="KW-1185">Reference proteome</keyword>
<gene>
    <name evidence="2" type="ORF">JD108_12670</name>
    <name evidence="3" type="ORF">KDJ56_12615</name>
</gene>
<dbReference type="KEGG" id="bcop:JD108_12670"/>
<evidence type="ECO:0000256" key="1">
    <source>
        <dbReference type="SAM" id="Phobius"/>
    </source>
</evidence>
<dbReference type="Proteomes" id="UP000595847">
    <property type="component" value="Chromosome"/>
</dbReference>
<accession>A0A7T5EHM8</accession>
<dbReference type="RefSeq" id="WP_198826432.1">
    <property type="nucleotide sequence ID" value="NZ_CP066308.1"/>
</dbReference>
<evidence type="ECO:0000313" key="5">
    <source>
        <dbReference type="Proteomes" id="UP000677234"/>
    </source>
</evidence>
<organism evidence="2 4">
    <name type="scientific">Brevibacillus composti</name>
    <dbReference type="NCBI Taxonomy" id="2796470"/>
    <lineage>
        <taxon>Bacteria</taxon>
        <taxon>Bacillati</taxon>
        <taxon>Bacillota</taxon>
        <taxon>Bacilli</taxon>
        <taxon>Bacillales</taxon>
        <taxon>Paenibacillaceae</taxon>
        <taxon>Brevibacillus</taxon>
    </lineage>
</organism>
<reference evidence="2 4" key="1">
    <citation type="submission" date="2020-12" db="EMBL/GenBank/DDBJ databases">
        <title>strain FJAT-54423T represents a novel species of the genus Brevibacillus.</title>
        <authorList>
            <person name="Tang R."/>
        </authorList>
    </citation>
    <scope>NUCLEOTIDE SEQUENCE [LARGE SCALE GENOMIC DNA]</scope>
    <source>
        <strain evidence="2 4">FJAT-54423</strain>
    </source>
</reference>
<feature type="transmembrane region" description="Helical" evidence="1">
    <location>
        <begin position="86"/>
        <end position="108"/>
    </location>
</feature>
<keyword evidence="1" id="KW-0472">Membrane</keyword>
<proteinExistence type="predicted"/>
<keyword evidence="1" id="KW-0812">Transmembrane</keyword>
<dbReference type="EMBL" id="CP066308">
    <property type="protein sequence ID" value="QQE72799.1"/>
    <property type="molecule type" value="Genomic_DNA"/>
</dbReference>
<evidence type="ECO:0000313" key="4">
    <source>
        <dbReference type="Proteomes" id="UP000595847"/>
    </source>
</evidence>
<name>A0A7T5EHM8_9BACL</name>
<dbReference type="InterPro" id="IPR010773">
    <property type="entry name" value="Mycophage_PG1_Gp7"/>
</dbReference>
<reference evidence="3" key="2">
    <citation type="submission" date="2021-04" db="EMBL/GenBank/DDBJ databases">
        <title>Brevibacillus composti FJAT-54423, complete genome.</title>
        <authorList>
            <person name="Tang R."/>
        </authorList>
    </citation>
    <scope>NUCLEOTIDE SEQUENCE</scope>
    <source>
        <strain evidence="3">FJAT-54424</strain>
    </source>
</reference>
<dbReference type="Proteomes" id="UP000677234">
    <property type="component" value="Chromosome"/>
</dbReference>
<keyword evidence="1" id="KW-1133">Transmembrane helix</keyword>
<evidence type="ECO:0000313" key="3">
    <source>
        <dbReference type="EMBL" id="QUO39877.1"/>
    </source>
</evidence>
<evidence type="ECO:0000313" key="2">
    <source>
        <dbReference type="EMBL" id="QQE72799.1"/>
    </source>
</evidence>
<feature type="transmembrane region" description="Helical" evidence="1">
    <location>
        <begin position="58"/>
        <end position="79"/>
    </location>
</feature>